<dbReference type="RefSeq" id="WP_012532103.1">
    <property type="nucleotide sequence ID" value="NC_011146.1"/>
</dbReference>
<dbReference type="PROSITE" id="PS51736">
    <property type="entry name" value="RECOMBINASES_3"/>
    <property type="match status" value="1"/>
</dbReference>
<dbReference type="SMART" id="SM00857">
    <property type="entry name" value="Resolvase"/>
    <property type="match status" value="1"/>
</dbReference>
<dbReference type="InterPro" id="IPR006119">
    <property type="entry name" value="Resolv_N"/>
</dbReference>
<dbReference type="Pfam" id="PF00239">
    <property type="entry name" value="Resolvase"/>
    <property type="match status" value="1"/>
</dbReference>
<dbReference type="KEGG" id="gbm:Gbem_3675"/>
<dbReference type="eggNOG" id="COG1961">
    <property type="taxonomic scope" value="Bacteria"/>
</dbReference>
<protein>
    <submittedName>
        <fullName evidence="5">Resolvase-like serine recombinase</fullName>
    </submittedName>
</protein>
<dbReference type="HOGENOM" id="CLU_030020_2_1_7"/>
<evidence type="ECO:0000259" key="4">
    <source>
        <dbReference type="PROSITE" id="PS51737"/>
    </source>
</evidence>
<dbReference type="PANTHER" id="PTHR30461:SF2">
    <property type="entry name" value="SERINE RECOMBINASE PINE-RELATED"/>
    <property type="match status" value="1"/>
</dbReference>
<sequence>MARAFSYLRFSRPEQRKGDSLRRQTEAAREYADRHNLALDDFSFRDLGHSAYRGSHAEIGGLSQFLAAIDTGHVKPGDYLLIENFDRLSRQVLDEAFDLLRTICNKGISVVTLQDGNIYDKESLSRNFASLMWALFAFARAHDESAVKSDRLLSTWHNKRKDMRVKPLTGKLPGWLRLSAEKQITVIEDRAEVVKEIFTRYVEGQSPRTIVNRLNQNNVECWGIGKQKSKKWNSSYIQKILDNESVIGRFTPHKIMFEGIKKTRVPLETVNDYFPVIIDAETFNRVQEVRTRNKLGRRKATGGLTNAFSMLFRCPVCGSWLVRVNKNSKSNWQYLVCGAAKAGYRDADSGYRLCPGGYKAVRYDVVEQAFVDAVLCGRFISSTGSALEAVEAAIEAQRKRREESLRRSTNLTNAIAEGALKGSSPVIKDLEKYSLEVVGPADDDLQIVGKVEHWTVAEELELLASAIKGAEIAIERLELDREALKPRTVDIKLRELKMAVCGPEIDRQKINMLLQALCDSSELNADTKEMTFNLRHADKPVVVVW</sequence>
<dbReference type="STRING" id="404380.Gbem_3675"/>
<reference evidence="5 6" key="1">
    <citation type="submission" date="2008-07" db="EMBL/GenBank/DDBJ databases">
        <title>Complete sequence of Geobacter bemidjiensis BEM.</title>
        <authorList>
            <consortium name="US DOE Joint Genome Institute"/>
            <person name="Lucas S."/>
            <person name="Copeland A."/>
            <person name="Lapidus A."/>
            <person name="Glavina del Rio T."/>
            <person name="Dalin E."/>
            <person name="Tice H."/>
            <person name="Bruce D."/>
            <person name="Goodwin L."/>
            <person name="Pitluck S."/>
            <person name="Kiss H."/>
            <person name="Brettin T."/>
            <person name="Detter J.C."/>
            <person name="Han C."/>
            <person name="Kuske C.R."/>
            <person name="Schmutz J."/>
            <person name="Larimer F."/>
            <person name="Land M."/>
            <person name="Hauser L."/>
            <person name="Kyrpides N."/>
            <person name="Lykidis A."/>
            <person name="Lovley D."/>
            <person name="Richardson P."/>
        </authorList>
    </citation>
    <scope>NUCLEOTIDE SEQUENCE [LARGE SCALE GENOMIC DNA]</scope>
    <source>
        <strain evidence="6">ATCC BAA-1014 / DSM 16622 / JCM 12645 / Bem</strain>
    </source>
</reference>
<dbReference type="InterPro" id="IPR038109">
    <property type="entry name" value="DNA_bind_recomb_sf"/>
</dbReference>
<dbReference type="Pfam" id="PF07508">
    <property type="entry name" value="Recombinase"/>
    <property type="match status" value="1"/>
</dbReference>
<gene>
    <name evidence="5" type="ordered locus">Gbem_3675</name>
</gene>
<dbReference type="GO" id="GO:0000150">
    <property type="term" value="F:DNA strand exchange activity"/>
    <property type="evidence" value="ECO:0007669"/>
    <property type="project" value="InterPro"/>
</dbReference>
<dbReference type="EMBL" id="CP001124">
    <property type="protein sequence ID" value="ACH40667.1"/>
    <property type="molecule type" value="Genomic_DNA"/>
</dbReference>
<feature type="domain" description="Recombinase" evidence="4">
    <location>
        <begin position="172"/>
        <end position="296"/>
    </location>
</feature>
<dbReference type="InterPro" id="IPR036162">
    <property type="entry name" value="Resolvase-like_N_sf"/>
</dbReference>
<dbReference type="AlphaFoldDB" id="B5EDN9"/>
<evidence type="ECO:0000259" key="3">
    <source>
        <dbReference type="PROSITE" id="PS51736"/>
    </source>
</evidence>
<evidence type="ECO:0000313" key="5">
    <source>
        <dbReference type="EMBL" id="ACH40667.1"/>
    </source>
</evidence>
<keyword evidence="2" id="KW-0233">DNA recombination</keyword>
<dbReference type="PANTHER" id="PTHR30461">
    <property type="entry name" value="DNA-INVERTASE FROM LAMBDOID PROPHAGE"/>
    <property type="match status" value="1"/>
</dbReference>
<keyword evidence="6" id="KW-1185">Reference proteome</keyword>
<evidence type="ECO:0000256" key="2">
    <source>
        <dbReference type="ARBA" id="ARBA00023172"/>
    </source>
</evidence>
<accession>B5EDN9</accession>
<dbReference type="InterPro" id="IPR011109">
    <property type="entry name" value="DNA_bind_recombinase_dom"/>
</dbReference>
<reference evidence="5 6" key="2">
    <citation type="journal article" date="2010" name="BMC Genomics">
        <title>The genome of Geobacter bemidjiensis, exemplar for the subsurface clade of Geobacter species that predominate in Fe(III)-reducing subsurface environments.</title>
        <authorList>
            <person name="Aklujkar M."/>
            <person name="Young N.D."/>
            <person name="Holmes D."/>
            <person name="Chavan M."/>
            <person name="Risso C."/>
            <person name="Kiss H.E."/>
            <person name="Han C.S."/>
            <person name="Land M.L."/>
            <person name="Lovley D.R."/>
        </authorList>
    </citation>
    <scope>NUCLEOTIDE SEQUENCE [LARGE SCALE GENOMIC DNA]</scope>
    <source>
        <strain evidence="6">ATCC BAA-1014 / DSM 16622 / JCM 12645 / Bem</strain>
    </source>
</reference>
<dbReference type="SUPFAM" id="SSF53041">
    <property type="entry name" value="Resolvase-like"/>
    <property type="match status" value="1"/>
</dbReference>
<evidence type="ECO:0000256" key="1">
    <source>
        <dbReference type="ARBA" id="ARBA00023125"/>
    </source>
</evidence>
<dbReference type="Gene3D" id="3.40.50.1390">
    <property type="entry name" value="Resolvase, N-terminal catalytic domain"/>
    <property type="match status" value="1"/>
</dbReference>
<dbReference type="GO" id="GO:0003677">
    <property type="term" value="F:DNA binding"/>
    <property type="evidence" value="ECO:0007669"/>
    <property type="project" value="UniProtKB-KW"/>
</dbReference>
<dbReference type="Gene3D" id="3.90.1750.20">
    <property type="entry name" value="Putative Large Serine Recombinase, Chain B, Domain 2"/>
    <property type="match status" value="1"/>
</dbReference>
<dbReference type="Pfam" id="PF13408">
    <property type="entry name" value="Zn_ribbon_recom"/>
    <property type="match status" value="1"/>
</dbReference>
<keyword evidence="1" id="KW-0238">DNA-binding</keyword>
<name>B5EDN9_CITBB</name>
<dbReference type="CDD" id="cd00338">
    <property type="entry name" value="Ser_Recombinase"/>
    <property type="match status" value="1"/>
</dbReference>
<evidence type="ECO:0000313" key="6">
    <source>
        <dbReference type="Proteomes" id="UP000008825"/>
    </source>
</evidence>
<proteinExistence type="predicted"/>
<dbReference type="InterPro" id="IPR050639">
    <property type="entry name" value="SSR_resolvase"/>
</dbReference>
<feature type="domain" description="Resolvase/invertase-type recombinase catalytic" evidence="3">
    <location>
        <begin position="3"/>
        <end position="163"/>
    </location>
</feature>
<dbReference type="Proteomes" id="UP000008825">
    <property type="component" value="Chromosome"/>
</dbReference>
<dbReference type="InterPro" id="IPR025827">
    <property type="entry name" value="Zn_ribbon_recom_dom"/>
</dbReference>
<dbReference type="PROSITE" id="PS51737">
    <property type="entry name" value="RECOMBINASE_DNA_BIND"/>
    <property type="match status" value="1"/>
</dbReference>
<organism evidence="5 6">
    <name type="scientific">Citrifermentans bemidjiense (strain ATCC BAA-1014 / DSM 16622 / JCM 12645 / Bem)</name>
    <name type="common">Geobacter bemidjiensis</name>
    <dbReference type="NCBI Taxonomy" id="404380"/>
    <lineage>
        <taxon>Bacteria</taxon>
        <taxon>Pseudomonadati</taxon>
        <taxon>Thermodesulfobacteriota</taxon>
        <taxon>Desulfuromonadia</taxon>
        <taxon>Geobacterales</taxon>
        <taxon>Geobacteraceae</taxon>
        <taxon>Citrifermentans</taxon>
    </lineage>
</organism>